<reference evidence="1 2" key="1">
    <citation type="submission" date="2019-12" db="EMBL/GenBank/DDBJ databases">
        <title>Whole-genome sequencing of Allorhizobium vitis.</title>
        <authorList>
            <person name="Gan H.M."/>
            <person name="Szegedi E."/>
            <person name="Burr T."/>
            <person name="Savka M.A."/>
        </authorList>
    </citation>
    <scope>NUCLEOTIDE SEQUENCE [LARGE SCALE GENOMIC DNA]</scope>
    <source>
        <strain evidence="1 2">CG989</strain>
    </source>
</reference>
<dbReference type="AlphaFoldDB" id="A0AAE4WFS4"/>
<name>A0AAE4WFS4_AGRVI</name>
<comment type="caution">
    <text evidence="1">The sequence shown here is derived from an EMBL/GenBank/DDBJ whole genome shotgun (WGS) entry which is preliminary data.</text>
</comment>
<dbReference type="EMBL" id="WPHM01000005">
    <property type="protein sequence ID" value="MUZ58187.1"/>
    <property type="molecule type" value="Genomic_DNA"/>
</dbReference>
<sequence length="46" mass="4979">MMQVVDAKYGMPKLAGLILSVFGAFDLLTAGSFLRPLVVFCQKNMG</sequence>
<protein>
    <submittedName>
        <fullName evidence="1">Uncharacterized protein</fullName>
    </submittedName>
</protein>
<evidence type="ECO:0000313" key="1">
    <source>
        <dbReference type="EMBL" id="MUZ58187.1"/>
    </source>
</evidence>
<accession>A0AAE4WFS4</accession>
<evidence type="ECO:0000313" key="2">
    <source>
        <dbReference type="Proteomes" id="UP000436692"/>
    </source>
</evidence>
<dbReference type="Proteomes" id="UP000436692">
    <property type="component" value="Unassembled WGS sequence"/>
</dbReference>
<organism evidence="1 2">
    <name type="scientific">Agrobacterium vitis</name>
    <name type="common">Rhizobium vitis</name>
    <dbReference type="NCBI Taxonomy" id="373"/>
    <lineage>
        <taxon>Bacteria</taxon>
        <taxon>Pseudomonadati</taxon>
        <taxon>Pseudomonadota</taxon>
        <taxon>Alphaproteobacteria</taxon>
        <taxon>Hyphomicrobiales</taxon>
        <taxon>Rhizobiaceae</taxon>
        <taxon>Rhizobium/Agrobacterium group</taxon>
        <taxon>Agrobacterium</taxon>
    </lineage>
</organism>
<proteinExistence type="predicted"/>
<gene>
    <name evidence="1" type="ORF">GOZ95_12075</name>
</gene>